<comment type="function">
    <text evidence="1">Participates in viral DNA packaging and virion morphogenesis.</text>
</comment>
<dbReference type="InterPro" id="IPR006758">
    <property type="entry name" value="A32L"/>
</dbReference>
<dbReference type="SUPFAM" id="SSF52540">
    <property type="entry name" value="P-loop containing nucleoside triphosphate hydrolases"/>
    <property type="match status" value="1"/>
</dbReference>
<reference evidence="5" key="1">
    <citation type="journal article" date="2020" name="Sci. Rep.">
        <title>A novel Asfarvirus-like virus identified as a potential cause of mass mortality of abalone.</title>
        <authorList>
            <person name="Matsuyama T."/>
            <person name="Takano T."/>
            <person name="Nishiki I."/>
            <person name="Fujiwara A."/>
            <person name="Kiryu I."/>
            <person name="Inada M."/>
            <person name="Sakai T."/>
            <person name="Terashima S."/>
            <person name="Matsuura Y."/>
            <person name="Isowa K."/>
            <person name="Nakayasu C."/>
        </authorList>
    </citation>
    <scope>NUCLEOTIDE SEQUENCE</scope>
</reference>
<sequence length="383" mass="44217">MGDIPIRTKSGTCVPKLTPKVSLFLNKTTVLFGPSKTGKTVFIRNIISLLRGHIDQILVISPTEPSNHAYEGLVPAPLIHTTIGHLNSKHPIGTVKCAAEFLNDIWQRQEFLAGIYNIVNDINSLESLYFKLSALKRRRPDENIQLLKEKCRKYCQLIEENPLYNGKDSIECIEKCKIIHNKCQELIGEIYKLHIYKNKKYLMKLATTENEQTIISYVQLNPRMLLVFDDCGSQLKSLQQNPVFRSLFYQNRHVNLSVVFSCQDETDIMPNLRKNVFSSIFTNARSCEMFFHRDSSKFSKAEKAYISEITPLIYARAHCKLAYIREDVHRNYYYHITADYISPDNQVLFGSPAVQEYCAKIQADKSQLDKKNPFYKNFILNNI</sequence>
<evidence type="ECO:0000313" key="5">
    <source>
        <dbReference type="EMBL" id="BBO54017.1"/>
    </source>
</evidence>
<accession>A0A5K7Y7U4</accession>
<proteinExistence type="inferred from homology"/>
<protein>
    <recommendedName>
        <fullName evidence="4">DNA packaging protein OPG160</fullName>
    </recommendedName>
</protein>
<comment type="subunit">
    <text evidence="3">Interacts with protein OPG137.</text>
</comment>
<evidence type="ECO:0000256" key="2">
    <source>
        <dbReference type="ARBA" id="ARBA00034756"/>
    </source>
</evidence>
<evidence type="ECO:0000256" key="1">
    <source>
        <dbReference type="ARBA" id="ARBA00034675"/>
    </source>
</evidence>
<evidence type="ECO:0000256" key="4">
    <source>
        <dbReference type="ARBA" id="ARBA00034888"/>
    </source>
</evidence>
<organism evidence="5">
    <name type="scientific">Abalone asfa-like virus</name>
    <dbReference type="NCBI Taxonomy" id="2839893"/>
    <lineage>
        <taxon>Viruses</taxon>
        <taxon>Varidnaviria</taxon>
        <taxon>Bamfordvirae</taxon>
        <taxon>Nucleocytoviricota</taxon>
        <taxon>Pokkesviricetes</taxon>
        <taxon>Asfuvirales</taxon>
        <taxon>Asfarviridae</taxon>
    </lineage>
</organism>
<comment type="similarity">
    <text evidence="2">Belongs to the orthopoxvirus OPG160 protein family.</text>
</comment>
<evidence type="ECO:0000256" key="3">
    <source>
        <dbReference type="ARBA" id="ARBA00034791"/>
    </source>
</evidence>
<dbReference type="InterPro" id="IPR027417">
    <property type="entry name" value="P-loop_NTPase"/>
</dbReference>
<dbReference type="EMBL" id="LC506465">
    <property type="protein sequence ID" value="BBO54017.1"/>
    <property type="molecule type" value="Genomic_DNA"/>
</dbReference>
<name>A0A5K7Y7U4_9VIRU</name>
<dbReference type="Pfam" id="PF04665">
    <property type="entry name" value="Pox_A32"/>
    <property type="match status" value="1"/>
</dbReference>